<dbReference type="GO" id="GO:0004534">
    <property type="term" value="F:5'-3' RNA exonuclease activity"/>
    <property type="evidence" value="ECO:0007669"/>
    <property type="project" value="TreeGrafter"/>
</dbReference>
<gene>
    <name evidence="1" type="ORF">HDF15_000087</name>
</gene>
<dbReference type="InterPro" id="IPR052018">
    <property type="entry name" value="PHP_domain"/>
</dbReference>
<dbReference type="AlphaFoldDB" id="A0A7W7ZKV9"/>
<organism evidence="1 2">
    <name type="scientific">Granulicella mallensis</name>
    <dbReference type="NCBI Taxonomy" id="940614"/>
    <lineage>
        <taxon>Bacteria</taxon>
        <taxon>Pseudomonadati</taxon>
        <taxon>Acidobacteriota</taxon>
        <taxon>Terriglobia</taxon>
        <taxon>Terriglobales</taxon>
        <taxon>Acidobacteriaceae</taxon>
        <taxon>Granulicella</taxon>
    </lineage>
</organism>
<comment type="caution">
    <text evidence="1">The sequence shown here is derived from an EMBL/GenBank/DDBJ whole genome shotgun (WGS) entry which is preliminary data.</text>
</comment>
<proteinExistence type="predicted"/>
<evidence type="ECO:0000313" key="2">
    <source>
        <dbReference type="Proteomes" id="UP000584867"/>
    </source>
</evidence>
<protein>
    <recommendedName>
        <fullName evidence="3">PHP domain protein</fullName>
    </recommendedName>
</protein>
<dbReference type="GO" id="GO:0035312">
    <property type="term" value="F:5'-3' DNA exonuclease activity"/>
    <property type="evidence" value="ECO:0007669"/>
    <property type="project" value="TreeGrafter"/>
</dbReference>
<dbReference type="Gene3D" id="3.20.20.140">
    <property type="entry name" value="Metal-dependent hydrolases"/>
    <property type="match status" value="1"/>
</dbReference>
<reference evidence="1 2" key="1">
    <citation type="submission" date="2020-08" db="EMBL/GenBank/DDBJ databases">
        <title>Genomic Encyclopedia of Type Strains, Phase IV (KMG-V): Genome sequencing to study the core and pangenomes of soil and plant-associated prokaryotes.</title>
        <authorList>
            <person name="Whitman W."/>
        </authorList>
    </citation>
    <scope>NUCLEOTIDE SEQUENCE [LARGE SCALE GENOMIC DNA]</scope>
    <source>
        <strain evidence="1 2">X5P3</strain>
    </source>
</reference>
<dbReference type="SUPFAM" id="SSF89550">
    <property type="entry name" value="PHP domain-like"/>
    <property type="match status" value="1"/>
</dbReference>
<dbReference type="Proteomes" id="UP000584867">
    <property type="component" value="Unassembled WGS sequence"/>
</dbReference>
<evidence type="ECO:0000313" key="1">
    <source>
        <dbReference type="EMBL" id="MBB5061762.1"/>
    </source>
</evidence>
<sequence length="510" mass="55915">MRSMLVRLFAVGPKLTRAFGVVVSTVLLACFCAGSCVYAQQGKPDLVLRGTVTYADRQTYLELPFTVGPDVTRVAVELSYTEHDKHTNIDLGVFDSERFRGWSGGNKNYFTISETDATPSYLPGVIVPGQWKLILGVPNIEEGVSSNYEANIYFSHRADLLETSTFSQKPLRDGAAWYRGDLHMHNAHSDGSCLSQSGAKVPCPLYKTVEAAVARKLDFIAITDHNTISQYNDMRELQPYFDHLLLMPGREITTFQGHANVFGTTAFIDFRLTSPHVPHINDLLQQVQDLHGLISINHPGSPSGAACMGCGWTVPDTDYSRVNAIEAINGGSLDGPRSGIPFWQDKLNKGYRLTGVGGSDNHDADYPPQTRSAVGHPTTVVYAQNLSEVEILKAIRAGHVFIDLEGTADRTLEFSAHAGANIASMGDDISSPAGQVVHFTLRMLALQNAHPEIIRDGELTTLVEAAPIQNKEEVRSFDYPSDGKRHWLRVNLRSADGTLLVAGNPIYLNF</sequence>
<evidence type="ECO:0008006" key="3">
    <source>
        <dbReference type="Google" id="ProtNLM"/>
    </source>
</evidence>
<dbReference type="PROSITE" id="PS51257">
    <property type="entry name" value="PROKAR_LIPOPROTEIN"/>
    <property type="match status" value="1"/>
</dbReference>
<dbReference type="PANTHER" id="PTHR42924">
    <property type="entry name" value="EXONUCLEASE"/>
    <property type="match status" value="1"/>
</dbReference>
<dbReference type="EMBL" id="JACHIO010000001">
    <property type="protein sequence ID" value="MBB5061762.1"/>
    <property type="molecule type" value="Genomic_DNA"/>
</dbReference>
<accession>A0A7W7ZKV9</accession>
<dbReference type="InterPro" id="IPR016195">
    <property type="entry name" value="Pol/histidinol_Pase-like"/>
</dbReference>
<name>A0A7W7ZKV9_9BACT</name>
<dbReference type="NCBIfam" id="NF038032">
    <property type="entry name" value="CehA_McbA_metalo"/>
    <property type="match status" value="1"/>
</dbReference>
<dbReference type="RefSeq" id="WP_184252311.1">
    <property type="nucleotide sequence ID" value="NZ_JACHIO010000001.1"/>
</dbReference>
<dbReference type="CDD" id="cd07432">
    <property type="entry name" value="PHP_HisPPase"/>
    <property type="match status" value="1"/>
</dbReference>
<dbReference type="PANTHER" id="PTHR42924:SF3">
    <property type="entry name" value="POLYMERASE_HISTIDINOL PHOSPHATASE N-TERMINAL DOMAIN-CONTAINING PROTEIN"/>
    <property type="match status" value="1"/>
</dbReference>